<evidence type="ECO:0000256" key="1">
    <source>
        <dbReference type="SAM" id="MobiDB-lite"/>
    </source>
</evidence>
<feature type="compositionally biased region" description="Basic and acidic residues" evidence="1">
    <location>
        <begin position="255"/>
        <end position="264"/>
    </location>
</feature>
<proteinExistence type="predicted"/>
<dbReference type="RefSeq" id="WP_004360560.1">
    <property type="nucleotide sequence ID" value="NZ_AMXF01000043.1"/>
</dbReference>
<feature type="domain" description="ImpA N-terminal" evidence="2">
    <location>
        <begin position="15"/>
        <end position="131"/>
    </location>
</feature>
<evidence type="ECO:0000313" key="3">
    <source>
        <dbReference type="EMBL" id="ENO97523.1"/>
    </source>
</evidence>
<name>N6ZT73_9RHOO</name>
<dbReference type="PANTHER" id="PTHR37951">
    <property type="entry name" value="CYTOPLASMIC PROTEIN-RELATED"/>
    <property type="match status" value="1"/>
</dbReference>
<organism evidence="3 4">
    <name type="scientific">Thauera phenylacetica B4P</name>
    <dbReference type="NCBI Taxonomy" id="1234382"/>
    <lineage>
        <taxon>Bacteria</taxon>
        <taxon>Pseudomonadati</taxon>
        <taxon>Pseudomonadota</taxon>
        <taxon>Betaproteobacteria</taxon>
        <taxon>Rhodocyclales</taxon>
        <taxon>Zoogloeaceae</taxon>
        <taxon>Thauera</taxon>
    </lineage>
</organism>
<dbReference type="EMBL" id="AMXF01000043">
    <property type="protein sequence ID" value="ENO97523.1"/>
    <property type="molecule type" value="Genomic_DNA"/>
</dbReference>
<dbReference type="Proteomes" id="UP000013047">
    <property type="component" value="Unassembled WGS sequence"/>
</dbReference>
<sequence>MIDSDALLAETTELPPCGPDLEYDPAFQALEEASRERIAQQYGDTVIPAQEPRWSEVRAAAEGLLLRSKDLRVAVLLARALVKTEGFSALEYGLEIIRGLIERYWDALHPRLDPDDDFDPIVRSNALAPLVDAGALLKDLRFSMVLPVRFGGGLKVRDVEVAAGKMPPRPDEQAFSQAQVDRMFADAVLADPGIASGVGKTLASARALAGALVERVGADRAVDFAPLLALLGLVQQVCARVAPAPAQATQAGAGESERGVDADRLAPQTEEGMSGEVRNRDDALRMLDTVIEYFERNEPTNPAPLLIRRARRLVSMNFVDIIRDMAPESLKQIESIAGAEQKD</sequence>
<dbReference type="OrthoDB" id="9771118at2"/>
<comment type="caution">
    <text evidence="3">The sequence shown here is derived from an EMBL/GenBank/DDBJ whole genome shotgun (WGS) entry which is preliminary data.</text>
</comment>
<dbReference type="NCBIfam" id="TIGR03363">
    <property type="entry name" value="VI_chp_8"/>
    <property type="match status" value="1"/>
</dbReference>
<dbReference type="InterPro" id="IPR017740">
    <property type="entry name" value="TssA-like"/>
</dbReference>
<evidence type="ECO:0000259" key="2">
    <source>
        <dbReference type="Pfam" id="PF06812"/>
    </source>
</evidence>
<protein>
    <submittedName>
        <fullName evidence="3">Putative cytoplasmic protein</fullName>
    </submittedName>
</protein>
<keyword evidence="4" id="KW-1185">Reference proteome</keyword>
<feature type="region of interest" description="Disordered" evidence="1">
    <location>
        <begin position="248"/>
        <end position="276"/>
    </location>
</feature>
<evidence type="ECO:0000313" key="4">
    <source>
        <dbReference type="Proteomes" id="UP000013047"/>
    </source>
</evidence>
<reference evidence="3 4" key="1">
    <citation type="submission" date="2012-09" db="EMBL/GenBank/DDBJ databases">
        <title>Draft Genome Sequences of 6 Strains from Genus Thauera.</title>
        <authorList>
            <person name="Liu B."/>
            <person name="Shapleigh J.P."/>
            <person name="Frostegard A.H."/>
        </authorList>
    </citation>
    <scope>NUCLEOTIDE SEQUENCE [LARGE SCALE GENOMIC DNA]</scope>
    <source>
        <strain evidence="3 4">B4P</strain>
    </source>
</reference>
<dbReference type="AlphaFoldDB" id="N6ZT73"/>
<dbReference type="PANTHER" id="PTHR37951:SF1">
    <property type="entry name" value="TYPE VI SECRETION SYSTEM COMPONENT TSSA1"/>
    <property type="match status" value="1"/>
</dbReference>
<dbReference type="Pfam" id="PF06812">
    <property type="entry name" value="ImpA_N"/>
    <property type="match status" value="1"/>
</dbReference>
<dbReference type="InterPro" id="IPR010657">
    <property type="entry name" value="ImpA_N"/>
</dbReference>
<gene>
    <name evidence="3" type="ORF">C667_08433</name>
</gene>
<accession>N6ZT73</accession>